<accession>A0A511MWB8</accession>
<comment type="caution">
    <text evidence="2">The sequence shown here is derived from an EMBL/GenBank/DDBJ whole genome shotgun (WGS) entry which is preliminary data.</text>
</comment>
<organism evidence="2 3">
    <name type="scientific">Deinococcus cellulosilyticus (strain DSM 18568 / NBRC 106333 / KACC 11606 / 5516J-15)</name>
    <dbReference type="NCBI Taxonomy" id="1223518"/>
    <lineage>
        <taxon>Bacteria</taxon>
        <taxon>Thermotogati</taxon>
        <taxon>Deinococcota</taxon>
        <taxon>Deinococci</taxon>
        <taxon>Deinococcales</taxon>
        <taxon>Deinococcaceae</taxon>
        <taxon>Deinococcus</taxon>
    </lineage>
</organism>
<name>A0A511MWB8_DEIC1</name>
<feature type="transmembrane region" description="Helical" evidence="1">
    <location>
        <begin position="101"/>
        <end position="122"/>
    </location>
</feature>
<evidence type="ECO:0000256" key="1">
    <source>
        <dbReference type="SAM" id="Phobius"/>
    </source>
</evidence>
<sequence length="183" mass="20639">MTYWALAADVFQKTPLQPWLGLGNDGFTLGQVRYGDTNAIVRAQLEEDGIKGKITKVQKLPSSSKIETLSSLVVTTQAEDKKTNILYSYLIDKVHNNYLDMIMRGGVIYMIINVLILVLPLLKIIKQKDFVSNSASLAIISTLAYYVFWFPFSSVEPLFYVFVVLAWARAYPISPLVDLHKSK</sequence>
<feature type="transmembrane region" description="Helical" evidence="1">
    <location>
        <begin position="134"/>
        <end position="152"/>
    </location>
</feature>
<keyword evidence="1" id="KW-0812">Transmembrane</keyword>
<evidence type="ECO:0000313" key="3">
    <source>
        <dbReference type="Proteomes" id="UP000321306"/>
    </source>
</evidence>
<evidence type="ECO:0000313" key="2">
    <source>
        <dbReference type="EMBL" id="GEM44873.1"/>
    </source>
</evidence>
<keyword evidence="1" id="KW-0472">Membrane</keyword>
<proteinExistence type="predicted"/>
<reference evidence="2 3" key="1">
    <citation type="submission" date="2019-07" db="EMBL/GenBank/DDBJ databases">
        <title>Whole genome shotgun sequence of Deinococcus cellulosilyticus NBRC 106333.</title>
        <authorList>
            <person name="Hosoyama A."/>
            <person name="Uohara A."/>
            <person name="Ohji S."/>
            <person name="Ichikawa N."/>
        </authorList>
    </citation>
    <scope>NUCLEOTIDE SEQUENCE [LARGE SCALE GENOMIC DNA]</scope>
    <source>
        <strain evidence="2 3">NBRC 106333</strain>
    </source>
</reference>
<gene>
    <name evidence="2" type="ORF">DC3_05080</name>
</gene>
<dbReference type="EMBL" id="BJXB01000002">
    <property type="protein sequence ID" value="GEM44873.1"/>
    <property type="molecule type" value="Genomic_DNA"/>
</dbReference>
<keyword evidence="3" id="KW-1185">Reference proteome</keyword>
<protein>
    <submittedName>
        <fullName evidence="2">Uncharacterized protein</fullName>
    </submittedName>
</protein>
<keyword evidence="1" id="KW-1133">Transmembrane helix</keyword>
<dbReference type="Proteomes" id="UP000321306">
    <property type="component" value="Unassembled WGS sequence"/>
</dbReference>
<dbReference type="AlphaFoldDB" id="A0A511MWB8"/>